<evidence type="ECO:0000313" key="2">
    <source>
        <dbReference type="Proteomes" id="UP000000343"/>
    </source>
</evidence>
<dbReference type="InterPro" id="IPR043749">
    <property type="entry name" value="DUF5694"/>
</dbReference>
<geneLocation type="plasmid" evidence="1 2">
    <name>pACIX905</name>
</geneLocation>
<dbReference type="EMBL" id="CP002485">
    <property type="protein sequence ID" value="ADW71545.1"/>
    <property type="molecule type" value="Genomic_DNA"/>
</dbReference>
<dbReference type="AlphaFoldDB" id="E8X7W1"/>
<name>E8X7W1_GRATM</name>
<dbReference type="Proteomes" id="UP000000343">
    <property type="component" value="Plasmid pACIX905"/>
</dbReference>
<sequence>MKAGREYRIMLCMRSIRFALLVWLPVLVASAHGQKSQIMILGTTHFDNPNHDISNMAVDDVLTPARQQQIEKLVEAVARFKPTRIAIELPPSEQAHLDQRYAAYRSGNYALTSNERDQLGLRLAAKMGISQLDAVDYKSGPPGPDDAYDFAAYAATHGLQSRFEAFLAEGKQFAAGESTYLHTHTMFEWFQRANAQEYRLSNNRIYFEMLRFGDNKTNPGANWVGGWHARNMIILENVRRLAKPEDRVLVIFGAGHTFLLDQFAKESGYFDVVNTEKFLGYRIEDT</sequence>
<reference evidence="2" key="1">
    <citation type="submission" date="2011-01" db="EMBL/GenBank/DDBJ databases">
        <title>Complete sequence of plasmid5 of Acidobacterium sp. MP5ACTX9.</title>
        <authorList>
            <consortium name="US DOE Joint Genome Institute"/>
            <person name="Lucas S."/>
            <person name="Copeland A."/>
            <person name="Lapidus A."/>
            <person name="Cheng J.-F."/>
            <person name="Goodwin L."/>
            <person name="Pitluck S."/>
            <person name="Teshima H."/>
            <person name="Detter J.C."/>
            <person name="Han C."/>
            <person name="Tapia R."/>
            <person name="Land M."/>
            <person name="Hauser L."/>
            <person name="Kyrpides N."/>
            <person name="Ivanova N."/>
            <person name="Ovchinnikova G."/>
            <person name="Pagani I."/>
            <person name="Rawat S.R."/>
            <person name="Mannisto M."/>
            <person name="Haggblom M.M."/>
            <person name="Woyke T."/>
        </authorList>
    </citation>
    <scope>NUCLEOTIDE SEQUENCE [LARGE SCALE GENOMIC DNA]</scope>
    <source>
        <strain evidence="2">MP5ACTX9</strain>
        <plasmid evidence="2">Plasmid pACIX905</plasmid>
    </source>
</reference>
<protein>
    <submittedName>
        <fullName evidence="1">Uncharacterized protein</fullName>
    </submittedName>
</protein>
<proteinExistence type="predicted"/>
<keyword evidence="2" id="KW-1185">Reference proteome</keyword>
<dbReference type="KEGG" id="acm:AciX9_4615"/>
<organism evidence="2">
    <name type="scientific">Granulicella tundricola (strain ATCC BAA-1859 / DSM 23138 / MP5ACTX9)</name>
    <dbReference type="NCBI Taxonomy" id="1198114"/>
    <lineage>
        <taxon>Bacteria</taxon>
        <taxon>Pseudomonadati</taxon>
        <taxon>Acidobacteriota</taxon>
        <taxon>Terriglobia</taxon>
        <taxon>Terriglobales</taxon>
        <taxon>Acidobacteriaceae</taxon>
        <taxon>Granulicella</taxon>
    </lineage>
</organism>
<keyword evidence="1" id="KW-0614">Plasmid</keyword>
<gene>
    <name evidence="1" type="ordered locus">AciX9_4615</name>
</gene>
<accession>E8X7W1</accession>
<dbReference type="Pfam" id="PF18950">
    <property type="entry name" value="DUF5694"/>
    <property type="match status" value="1"/>
</dbReference>
<evidence type="ECO:0000313" key="1">
    <source>
        <dbReference type="EMBL" id="ADW71545.1"/>
    </source>
</evidence>
<dbReference type="HOGENOM" id="CLU_070500_1_0_0"/>